<dbReference type="OrthoDB" id="9899281at2"/>
<comment type="caution">
    <text evidence="1">The sequence shown here is derived from an EMBL/GenBank/DDBJ whole genome shotgun (WGS) entry which is preliminary data.</text>
</comment>
<dbReference type="RefSeq" id="WP_057842438.1">
    <property type="nucleotide sequence ID" value="NZ_LLYA01000046.1"/>
</dbReference>
<dbReference type="EMBL" id="LLYA01000046">
    <property type="protein sequence ID" value="KRR29104.1"/>
    <property type="molecule type" value="Genomic_DNA"/>
</dbReference>
<evidence type="ECO:0000313" key="2">
    <source>
        <dbReference type="Proteomes" id="UP000052023"/>
    </source>
</evidence>
<evidence type="ECO:0000313" key="1">
    <source>
        <dbReference type="EMBL" id="KRR29104.1"/>
    </source>
</evidence>
<organism evidence="1 2">
    <name type="scientific">Bradyrhizobium retamae</name>
    <dbReference type="NCBI Taxonomy" id="1300035"/>
    <lineage>
        <taxon>Bacteria</taxon>
        <taxon>Pseudomonadati</taxon>
        <taxon>Pseudomonadota</taxon>
        <taxon>Alphaproteobacteria</taxon>
        <taxon>Hyphomicrobiales</taxon>
        <taxon>Nitrobacteraceae</taxon>
        <taxon>Bradyrhizobium</taxon>
    </lineage>
</organism>
<accession>A0A0R3NGL3</accession>
<keyword evidence="2" id="KW-1185">Reference proteome</keyword>
<dbReference type="Proteomes" id="UP000052023">
    <property type="component" value="Unassembled WGS sequence"/>
</dbReference>
<sequence>METDRELSFREELLEEIQREIFSLEGSALDEYLIALGMDPNDLLESFDAVFQDPEIAAKRRKFATARQRPHESQPFLSASVLSFDPAKKREIHSAVTKRVDVTGDMTIAARNRRIESDDDLDSFLEACLRLGLIDESGNLKE</sequence>
<name>A0A0R3NGL3_9BRAD</name>
<reference evidence="1 2" key="1">
    <citation type="submission" date="2014-03" db="EMBL/GenBank/DDBJ databases">
        <title>Bradyrhizobium valentinum sp. nov., isolated from effective nodules of Lupinus mariae-josephae, a lupine endemic of basic-lime soils in Eastern Spain.</title>
        <authorList>
            <person name="Duran D."/>
            <person name="Rey L."/>
            <person name="Navarro A."/>
            <person name="Busquets A."/>
            <person name="Imperial J."/>
            <person name="Ruiz-Argueso T."/>
        </authorList>
    </citation>
    <scope>NUCLEOTIDE SEQUENCE [LARGE SCALE GENOMIC DNA]</scope>
    <source>
        <strain evidence="1 2">Ro19</strain>
    </source>
</reference>
<protein>
    <submittedName>
        <fullName evidence="1">Uncharacterized protein</fullName>
    </submittedName>
</protein>
<gene>
    <name evidence="1" type="ORF">CQ13_18365</name>
</gene>
<proteinExistence type="predicted"/>
<dbReference type="AlphaFoldDB" id="A0A0R3NGL3"/>